<feature type="transmembrane region" description="Helical" evidence="1">
    <location>
        <begin position="137"/>
        <end position="158"/>
    </location>
</feature>
<feature type="transmembrane region" description="Helical" evidence="1">
    <location>
        <begin position="198"/>
        <end position="218"/>
    </location>
</feature>
<sequence length="274" mass="30608">MGDKILRMFQEWVEDGTTTIFNILSEFIFGYEGLNGFATNLYGVFVFFGGILLVVMVLVKILIYQLSEAEGSAEADIWSMIVGILKSSSMVLILPTLLYFIMDRFVQPLGNYMFGSIGVLTIQDLKSLQESDNFVKIFNTTFSTLVASILIMVVIGVFLVKVCIVHAELLILELTSVFAAITIINDEHNYMGIWWREFLSQIVTLLLEIVSMLLFTQILMSDDFNWVKLAGLIGMGFVIIKGPSIAKSMWFTTGSGRSTISGAKMLANAAIRRR</sequence>
<dbReference type="Pfam" id="PF19597">
    <property type="entry name" value="TrbL_4"/>
    <property type="match status" value="1"/>
</dbReference>
<reference evidence="2" key="1">
    <citation type="submission" date="2019-08" db="EMBL/GenBank/DDBJ databases">
        <authorList>
            <person name="Kucharzyk K."/>
            <person name="Murdoch R.W."/>
            <person name="Higgins S."/>
            <person name="Loffler F."/>
        </authorList>
    </citation>
    <scope>NUCLEOTIDE SEQUENCE</scope>
</reference>
<gene>
    <name evidence="2" type="ORF">SDC9_109806</name>
</gene>
<protein>
    <submittedName>
        <fullName evidence="2">Uncharacterized protein</fullName>
    </submittedName>
</protein>
<keyword evidence="1" id="KW-0812">Transmembrane</keyword>
<comment type="caution">
    <text evidence="2">The sequence shown here is derived from an EMBL/GenBank/DDBJ whole genome shotgun (WGS) entry which is preliminary data.</text>
</comment>
<evidence type="ECO:0000313" key="2">
    <source>
        <dbReference type="EMBL" id="MPM62928.1"/>
    </source>
</evidence>
<feature type="transmembrane region" description="Helical" evidence="1">
    <location>
        <begin position="41"/>
        <end position="63"/>
    </location>
</feature>
<accession>A0A645BD02</accession>
<dbReference type="EMBL" id="VSSQ01019124">
    <property type="protein sequence ID" value="MPM62928.1"/>
    <property type="molecule type" value="Genomic_DNA"/>
</dbReference>
<dbReference type="InterPro" id="IPR046084">
    <property type="entry name" value="TrbL_4"/>
</dbReference>
<feature type="transmembrane region" description="Helical" evidence="1">
    <location>
        <begin position="224"/>
        <end position="240"/>
    </location>
</feature>
<proteinExistence type="predicted"/>
<organism evidence="2">
    <name type="scientific">bioreactor metagenome</name>
    <dbReference type="NCBI Taxonomy" id="1076179"/>
    <lineage>
        <taxon>unclassified sequences</taxon>
        <taxon>metagenomes</taxon>
        <taxon>ecological metagenomes</taxon>
    </lineage>
</organism>
<name>A0A645BD02_9ZZZZ</name>
<keyword evidence="1" id="KW-0472">Membrane</keyword>
<feature type="transmembrane region" description="Helical" evidence="1">
    <location>
        <begin position="164"/>
        <end position="186"/>
    </location>
</feature>
<keyword evidence="1" id="KW-1133">Transmembrane helix</keyword>
<evidence type="ECO:0000256" key="1">
    <source>
        <dbReference type="SAM" id="Phobius"/>
    </source>
</evidence>
<feature type="transmembrane region" description="Helical" evidence="1">
    <location>
        <begin position="75"/>
        <end position="102"/>
    </location>
</feature>
<feature type="transmembrane region" description="Helical" evidence="1">
    <location>
        <begin position="108"/>
        <end position="125"/>
    </location>
</feature>
<dbReference type="AlphaFoldDB" id="A0A645BD02"/>